<keyword evidence="2" id="KW-0479">Metal-binding</keyword>
<dbReference type="Pfam" id="PF04828">
    <property type="entry name" value="GFA"/>
    <property type="match status" value="1"/>
</dbReference>
<accession>A0AAW9SJF7</accession>
<sequence length="142" mass="15330">MTVRRGHCLCGAVSFEAAQTGGFGVCHCAQCRRWLGSAMFAVTVPEAAMRVAGAEHIRSLRSSDWASRSFCGKCGSALWYRYDRGVDGAGDYEVPVGLLDDAGGLVLEREIFADQKPECWRLAGDHPRLSRAETLALYGGAT</sequence>
<dbReference type="InterPro" id="IPR011057">
    <property type="entry name" value="Mss4-like_sf"/>
</dbReference>
<evidence type="ECO:0000256" key="1">
    <source>
        <dbReference type="ARBA" id="ARBA00005495"/>
    </source>
</evidence>
<keyword evidence="3" id="KW-0862">Zinc</keyword>
<evidence type="ECO:0000313" key="7">
    <source>
        <dbReference type="Proteomes" id="UP001428774"/>
    </source>
</evidence>
<comment type="similarity">
    <text evidence="1">Belongs to the Gfa family.</text>
</comment>
<dbReference type="PROSITE" id="PS51891">
    <property type="entry name" value="CENP_V_GFA"/>
    <property type="match status" value="1"/>
</dbReference>
<evidence type="ECO:0000256" key="3">
    <source>
        <dbReference type="ARBA" id="ARBA00022833"/>
    </source>
</evidence>
<feature type="domain" description="CENP-V/GFA" evidence="5">
    <location>
        <begin position="4"/>
        <end position="121"/>
    </location>
</feature>
<dbReference type="GO" id="GO:0016846">
    <property type="term" value="F:carbon-sulfur lyase activity"/>
    <property type="evidence" value="ECO:0007669"/>
    <property type="project" value="InterPro"/>
</dbReference>
<keyword evidence="7" id="KW-1185">Reference proteome</keyword>
<comment type="caution">
    <text evidence="6">The sequence shown here is derived from an EMBL/GenBank/DDBJ whole genome shotgun (WGS) entry which is preliminary data.</text>
</comment>
<dbReference type="Gene3D" id="3.90.1590.10">
    <property type="entry name" value="glutathione-dependent formaldehyde- activating enzyme (gfa)"/>
    <property type="match status" value="1"/>
</dbReference>
<dbReference type="SUPFAM" id="SSF51316">
    <property type="entry name" value="Mss4-like"/>
    <property type="match status" value="1"/>
</dbReference>
<dbReference type="PANTHER" id="PTHR33337:SF40">
    <property type="entry name" value="CENP-V_GFA DOMAIN-CONTAINING PROTEIN-RELATED"/>
    <property type="match status" value="1"/>
</dbReference>
<evidence type="ECO:0000256" key="2">
    <source>
        <dbReference type="ARBA" id="ARBA00022723"/>
    </source>
</evidence>
<dbReference type="InterPro" id="IPR006913">
    <property type="entry name" value="CENP-V/GFA"/>
</dbReference>
<dbReference type="EMBL" id="JBDNCH010000002">
    <property type="protein sequence ID" value="MEN9060591.1"/>
    <property type="molecule type" value="Genomic_DNA"/>
</dbReference>
<evidence type="ECO:0000313" key="6">
    <source>
        <dbReference type="EMBL" id="MEN9060591.1"/>
    </source>
</evidence>
<dbReference type="Proteomes" id="UP001428774">
    <property type="component" value="Unassembled WGS sequence"/>
</dbReference>
<dbReference type="RefSeq" id="WP_347165759.1">
    <property type="nucleotide sequence ID" value="NZ_JBDNCH010000002.1"/>
</dbReference>
<dbReference type="AlphaFoldDB" id="A0AAW9SJF7"/>
<reference evidence="6 7" key="1">
    <citation type="submission" date="2024-05" db="EMBL/GenBank/DDBJ databases">
        <title>Genome sequence of Ponticoccus litoralis KCCM 90028.</title>
        <authorList>
            <person name="Kim J.M."/>
            <person name="Lee J.K."/>
            <person name="Choi B.J."/>
            <person name="Bayburt H."/>
            <person name="Baek J.H."/>
            <person name="Jeon C.O."/>
        </authorList>
    </citation>
    <scope>NUCLEOTIDE SEQUENCE [LARGE SCALE GENOMIC DNA]</scope>
    <source>
        <strain evidence="6 7">KCCM 90028</strain>
    </source>
</reference>
<proteinExistence type="inferred from homology"/>
<dbReference type="GO" id="GO:0046872">
    <property type="term" value="F:metal ion binding"/>
    <property type="evidence" value="ECO:0007669"/>
    <property type="project" value="UniProtKB-KW"/>
</dbReference>
<organism evidence="6 7">
    <name type="scientific">Ponticoccus litoralis</name>
    <dbReference type="NCBI Taxonomy" id="422297"/>
    <lineage>
        <taxon>Bacteria</taxon>
        <taxon>Pseudomonadati</taxon>
        <taxon>Pseudomonadota</taxon>
        <taxon>Alphaproteobacteria</taxon>
        <taxon>Rhodobacterales</taxon>
        <taxon>Roseobacteraceae</taxon>
        <taxon>Ponticoccus</taxon>
    </lineage>
</organism>
<dbReference type="PANTHER" id="PTHR33337">
    <property type="entry name" value="GFA DOMAIN-CONTAINING PROTEIN"/>
    <property type="match status" value="1"/>
</dbReference>
<keyword evidence="4" id="KW-0456">Lyase</keyword>
<evidence type="ECO:0000259" key="5">
    <source>
        <dbReference type="PROSITE" id="PS51891"/>
    </source>
</evidence>
<evidence type="ECO:0000256" key="4">
    <source>
        <dbReference type="ARBA" id="ARBA00023239"/>
    </source>
</evidence>
<gene>
    <name evidence="6" type="ORF">ABFB10_05650</name>
</gene>
<protein>
    <submittedName>
        <fullName evidence="6">GFA family protein</fullName>
    </submittedName>
</protein>
<name>A0AAW9SJF7_9RHOB</name>